<dbReference type="EMBL" id="MCFE01000210">
    <property type="protein sequence ID" value="ORX94251.1"/>
    <property type="molecule type" value="Genomic_DNA"/>
</dbReference>
<dbReference type="GO" id="GO:0008380">
    <property type="term" value="P:RNA splicing"/>
    <property type="evidence" value="ECO:0007669"/>
    <property type="project" value="InterPro"/>
</dbReference>
<dbReference type="Pfam" id="PF13812">
    <property type="entry name" value="PPR_3"/>
    <property type="match status" value="4"/>
</dbReference>
<dbReference type="AlphaFoldDB" id="A0A1Y1Y8A6"/>
<feature type="repeat" description="PPR" evidence="1">
    <location>
        <begin position="780"/>
        <end position="815"/>
    </location>
</feature>
<dbReference type="STRING" id="1314790.A0A1Y1Y8A6"/>
<dbReference type="InterPro" id="IPR011990">
    <property type="entry name" value="TPR-like_helical_dom_sf"/>
</dbReference>
<reference evidence="4 5" key="1">
    <citation type="submission" date="2016-07" db="EMBL/GenBank/DDBJ databases">
        <title>Pervasive Adenine N6-methylation of Active Genes in Fungi.</title>
        <authorList>
            <consortium name="DOE Joint Genome Institute"/>
            <person name="Mondo S.J."/>
            <person name="Dannebaum R.O."/>
            <person name="Kuo R.C."/>
            <person name="Labutti K."/>
            <person name="Haridas S."/>
            <person name="Kuo A."/>
            <person name="Salamov A."/>
            <person name="Ahrendt S.R."/>
            <person name="Lipzen A."/>
            <person name="Sullivan W."/>
            <person name="Andreopoulos W.B."/>
            <person name="Clum A."/>
            <person name="Lindquist E."/>
            <person name="Daum C."/>
            <person name="Ramamoorthy G.K."/>
            <person name="Gryganskyi A."/>
            <person name="Culley D."/>
            <person name="Magnuson J.K."/>
            <person name="James T.Y."/>
            <person name="O'Malley M.A."/>
            <person name="Stajich J.E."/>
            <person name="Spatafora J.W."/>
            <person name="Visel A."/>
            <person name="Grigoriev I.V."/>
        </authorList>
    </citation>
    <scope>NUCLEOTIDE SEQUENCE [LARGE SCALE GENOMIC DNA]</scope>
    <source>
        <strain evidence="4 5">CBS 931.73</strain>
    </source>
</reference>
<dbReference type="PROSITE" id="PS51375">
    <property type="entry name" value="PPR"/>
    <property type="match status" value="6"/>
</dbReference>
<dbReference type="PANTHER" id="PTHR47938">
    <property type="entry name" value="RESPIRATORY COMPLEX I CHAPERONE (CIA84), PUTATIVE (AFU_ORTHOLOGUE AFUA_2G06020)-RELATED"/>
    <property type="match status" value="1"/>
</dbReference>
<dbReference type="OrthoDB" id="185373at2759"/>
<evidence type="ECO:0000313" key="4">
    <source>
        <dbReference type="EMBL" id="ORX94251.1"/>
    </source>
</evidence>
<gene>
    <name evidence="4" type="ORF">K493DRAFT_408079</name>
</gene>
<dbReference type="Gene3D" id="1.25.40.10">
    <property type="entry name" value="Tetratricopeptide repeat domain"/>
    <property type="match status" value="5"/>
</dbReference>
<feature type="repeat" description="PPR" evidence="1">
    <location>
        <begin position="498"/>
        <end position="532"/>
    </location>
</feature>
<organism evidence="4 5">
    <name type="scientific">Basidiobolus meristosporus CBS 931.73</name>
    <dbReference type="NCBI Taxonomy" id="1314790"/>
    <lineage>
        <taxon>Eukaryota</taxon>
        <taxon>Fungi</taxon>
        <taxon>Fungi incertae sedis</taxon>
        <taxon>Zoopagomycota</taxon>
        <taxon>Entomophthoromycotina</taxon>
        <taxon>Basidiobolomycetes</taxon>
        <taxon>Basidiobolales</taxon>
        <taxon>Basidiobolaceae</taxon>
        <taxon>Basidiobolus</taxon>
    </lineage>
</organism>
<keyword evidence="5" id="KW-1185">Reference proteome</keyword>
<feature type="repeat" description="PPR" evidence="1">
    <location>
        <begin position="674"/>
        <end position="708"/>
    </location>
</feature>
<comment type="caution">
    <text evidence="4">The sequence shown here is derived from an EMBL/GenBank/DDBJ whole genome shotgun (WGS) entry which is preliminary data.</text>
</comment>
<feature type="repeat" description="PPR" evidence="1">
    <location>
        <begin position="428"/>
        <end position="462"/>
    </location>
</feature>
<dbReference type="InterPro" id="IPR013957">
    <property type="entry name" value="SNRNP27"/>
</dbReference>
<feature type="repeat" description="PPR" evidence="1">
    <location>
        <begin position="393"/>
        <end position="427"/>
    </location>
</feature>
<dbReference type="Proteomes" id="UP000193498">
    <property type="component" value="Unassembled WGS sequence"/>
</dbReference>
<sequence>MARNYATKNSIAQDGQEAQGNIGIEIILKKAGTDPDLHVAGAPALLLDGVNLGLLKDVADPAHRVDGIDPVLPHDDIALDLARKGVDHVPRIEDAEPRGPQVKEKDPRSEREVKGQLARTNKILGEANLRHQEPIVDADMDEEQKMMALMGIGGFTSTKGKKVAGNEVGTADIKKQRQYPAIPRVYPKHLFVSGSSSLRLGRANLFSVQQISSIAPKETPVHSPENATLVAEWRDAFSEYKSSKETSNSLLAAGKLVSLFAQSKPTPFWRDKLSSFHEELRKANFQLDGLRDYGGLFKAFNRFGLLRECEEVLSALKLRELPLNTFIYNNYLELVGKASSTKAFAVYEQMVKQSLLPNVYTYNLLLHSFKIHNNTRHLPRILADMDSASIEKDLYTYSTLISTYVNTSDYARAHTLYDEMLTKGITPDASIFTSMINLYTRGLEASKAAAIYDAMLEQKIVPDVVTFSSLISLYSKIGDLPKMNQVFENMEESGVEPNVVIYSSLIHAAAKHSGLNEAKELYNQMLERNIQPNAFTLSILAGAYIADDQLTSAIGLFNDAVQKGYATDIVLINNLIRACSRENIDLALEVYSQMKRVKVQPNFKTYNLLIGAGHTKLPLATLMDIFQDMLSNQISPNLGIYYYLLGACRAQKKIASADALYLQMTKQGKGIRPNRHTFRMLMELHLHSRNYRQALHYFDELQRWHIEPDSNLYALAIKSHNRLGQHDEVMKLWNNIQVQGFSKESQLSFISSIIDSCGFASDEAFLQSFWDYVKPRYPLNSNHFASFIEAQCRLGHTERAKKVFFEEMIQYGIAVDIKVCQTLITQLKNRGSPQDVVQIINFMMKYHPRTWATLIKLYH</sequence>
<feature type="region of interest" description="Disordered" evidence="2">
    <location>
        <begin position="89"/>
        <end position="113"/>
    </location>
</feature>
<dbReference type="SUPFAM" id="SSF48452">
    <property type="entry name" value="TPR-like"/>
    <property type="match status" value="1"/>
</dbReference>
<evidence type="ECO:0000256" key="1">
    <source>
        <dbReference type="PROSITE-ProRule" id="PRU00708"/>
    </source>
</evidence>
<evidence type="ECO:0000259" key="3">
    <source>
        <dbReference type="Pfam" id="PF08648"/>
    </source>
</evidence>
<dbReference type="InterPro" id="IPR002885">
    <property type="entry name" value="PPR_rpt"/>
</dbReference>
<feature type="domain" description="U4/U6.U5 small nuclear ribonucleoprotein 27kDa protein" evidence="3">
    <location>
        <begin position="141"/>
        <end position="179"/>
    </location>
</feature>
<feature type="repeat" description="PPR" evidence="1">
    <location>
        <begin position="463"/>
        <end position="497"/>
    </location>
</feature>
<proteinExistence type="predicted"/>
<dbReference type="GO" id="GO:0003729">
    <property type="term" value="F:mRNA binding"/>
    <property type="evidence" value="ECO:0007669"/>
    <property type="project" value="TreeGrafter"/>
</dbReference>
<accession>A0A1Y1Y8A6</accession>
<dbReference type="Pfam" id="PF08648">
    <property type="entry name" value="SNRNP27"/>
    <property type="match status" value="1"/>
</dbReference>
<dbReference type="PANTHER" id="PTHR47938:SF35">
    <property type="entry name" value="PENTATRICOPEPTIDE REPEAT-CONTAINING PROTEIN 4, MITOCHONDRIAL-RELATED"/>
    <property type="match status" value="1"/>
</dbReference>
<protein>
    <submittedName>
        <fullName evidence="4">TPR-like protein</fullName>
    </submittedName>
</protein>
<dbReference type="NCBIfam" id="TIGR00756">
    <property type="entry name" value="PPR"/>
    <property type="match status" value="4"/>
</dbReference>
<evidence type="ECO:0000313" key="5">
    <source>
        <dbReference type="Proteomes" id="UP000193498"/>
    </source>
</evidence>
<dbReference type="InParanoid" id="A0A1Y1Y8A6"/>
<name>A0A1Y1Y8A6_9FUNG</name>
<evidence type="ECO:0000256" key="2">
    <source>
        <dbReference type="SAM" id="MobiDB-lite"/>
    </source>
</evidence>